<name>A0ABQ9TH43_SAGOE</name>
<feature type="region of interest" description="Disordered" evidence="1">
    <location>
        <begin position="1"/>
        <end position="39"/>
    </location>
</feature>
<keyword evidence="3" id="KW-1185">Reference proteome</keyword>
<feature type="non-terminal residue" evidence="2">
    <location>
        <position position="100"/>
    </location>
</feature>
<comment type="caution">
    <text evidence="2">The sequence shown here is derived from an EMBL/GenBank/DDBJ whole genome shotgun (WGS) entry which is preliminary data.</text>
</comment>
<protein>
    <submittedName>
        <fullName evidence="2">Uncharacterized protein</fullName>
    </submittedName>
</protein>
<proteinExistence type="predicted"/>
<evidence type="ECO:0000313" key="3">
    <source>
        <dbReference type="Proteomes" id="UP001266305"/>
    </source>
</evidence>
<sequence>MDGETEALTCPQLDKDWVSPSASPQGRVRGDSTALPGTGARLVGRVEGRAVAGRGLPRVGSARQGRAWEAGAGHGARGAAGSAQLGEEARTGLRPQENKQ</sequence>
<dbReference type="EMBL" id="JASSZA010000023">
    <property type="protein sequence ID" value="KAK2084064.1"/>
    <property type="molecule type" value="Genomic_DNA"/>
</dbReference>
<feature type="compositionally biased region" description="Basic and acidic residues" evidence="1">
    <location>
        <begin position="87"/>
        <end position="100"/>
    </location>
</feature>
<organism evidence="2 3">
    <name type="scientific">Saguinus oedipus</name>
    <name type="common">Cotton-top tamarin</name>
    <name type="synonym">Oedipomidas oedipus</name>
    <dbReference type="NCBI Taxonomy" id="9490"/>
    <lineage>
        <taxon>Eukaryota</taxon>
        <taxon>Metazoa</taxon>
        <taxon>Chordata</taxon>
        <taxon>Craniata</taxon>
        <taxon>Vertebrata</taxon>
        <taxon>Euteleostomi</taxon>
        <taxon>Mammalia</taxon>
        <taxon>Eutheria</taxon>
        <taxon>Euarchontoglires</taxon>
        <taxon>Primates</taxon>
        <taxon>Haplorrhini</taxon>
        <taxon>Platyrrhini</taxon>
        <taxon>Cebidae</taxon>
        <taxon>Callitrichinae</taxon>
        <taxon>Saguinus</taxon>
    </lineage>
</organism>
<evidence type="ECO:0000256" key="1">
    <source>
        <dbReference type="SAM" id="MobiDB-lite"/>
    </source>
</evidence>
<evidence type="ECO:0000313" key="2">
    <source>
        <dbReference type="EMBL" id="KAK2084064.1"/>
    </source>
</evidence>
<gene>
    <name evidence="2" type="ORF">P7K49_039300</name>
</gene>
<feature type="region of interest" description="Disordered" evidence="1">
    <location>
        <begin position="57"/>
        <end position="100"/>
    </location>
</feature>
<reference evidence="2 3" key="1">
    <citation type="submission" date="2023-05" db="EMBL/GenBank/DDBJ databases">
        <title>B98-5 Cell Line De Novo Hybrid Assembly: An Optical Mapping Approach.</title>
        <authorList>
            <person name="Kananen K."/>
            <person name="Auerbach J.A."/>
            <person name="Kautto E."/>
            <person name="Blachly J.S."/>
        </authorList>
    </citation>
    <scope>NUCLEOTIDE SEQUENCE [LARGE SCALE GENOMIC DNA]</scope>
    <source>
        <strain evidence="2">B95-8</strain>
        <tissue evidence="2">Cell line</tissue>
    </source>
</reference>
<dbReference type="Proteomes" id="UP001266305">
    <property type="component" value="Unassembled WGS sequence"/>
</dbReference>
<accession>A0ABQ9TH43</accession>